<feature type="signal peptide" evidence="1">
    <location>
        <begin position="1"/>
        <end position="26"/>
    </location>
</feature>
<gene>
    <name evidence="2" type="ORF">SAMN05192539_102032</name>
</gene>
<dbReference type="InterPro" id="IPR011094">
    <property type="entry name" value="Uncharacterised_LppY/LpqO"/>
</dbReference>
<dbReference type="RefSeq" id="WP_090869455.1">
    <property type="nucleotide sequence ID" value="NZ_FNYE01000020.1"/>
</dbReference>
<keyword evidence="3" id="KW-1185">Reference proteome</keyword>
<dbReference type="AlphaFoldDB" id="A0A1H7CAG9"/>
<name>A0A1H7CAG9_9BURK</name>
<evidence type="ECO:0000256" key="1">
    <source>
        <dbReference type="SAM" id="SignalP"/>
    </source>
</evidence>
<reference evidence="3" key="1">
    <citation type="submission" date="2016-10" db="EMBL/GenBank/DDBJ databases">
        <authorList>
            <person name="Varghese N."/>
            <person name="Submissions S."/>
        </authorList>
    </citation>
    <scope>NUCLEOTIDE SEQUENCE [LARGE SCALE GENOMIC DNA]</scope>
    <source>
        <strain evidence="3">LMG 26031</strain>
    </source>
</reference>
<evidence type="ECO:0008006" key="4">
    <source>
        <dbReference type="Google" id="ProtNLM"/>
    </source>
</evidence>
<evidence type="ECO:0000313" key="3">
    <source>
        <dbReference type="Proteomes" id="UP000198866"/>
    </source>
</evidence>
<proteinExistence type="predicted"/>
<protein>
    <recommendedName>
        <fullName evidence="4">DUF1259 domain-containing protein</fullName>
    </recommendedName>
</protein>
<feature type="chain" id="PRO_5011502653" description="DUF1259 domain-containing protein" evidence="1">
    <location>
        <begin position="27"/>
        <end position="307"/>
    </location>
</feature>
<dbReference type="STRING" id="667676.SAMN05192539_102032"/>
<dbReference type="Proteomes" id="UP000198866">
    <property type="component" value="Unassembled WGS sequence"/>
</dbReference>
<dbReference type="OrthoDB" id="4687120at2"/>
<accession>A0A1H7CAG9</accession>
<sequence length="307" mass="32662">MSSLRRLSHALIIAASVGAFSSPANAQQPASMDTARIEQITGLKGTFSKQEGVFKVSKPRNDVKVQVDGSIMPPFMGLTSYAAFKPAHGSQVMMMGDTVVFEDEVNPVMSAALDAGLEVTALHNHFFFDQPKVYFMHIGGTGDAATLAEGVKKVYDRIAEVRSAHADPEKAFPGHIGDSSNISPAPLEAVFGSKGQTNNGMFKVVVGRTASMHGVTVGNEMGVNTWAAFAGTDDEAVVDGDFAMREDELQAVLKSMRASGINIVAIHQHMTGESPRILFLHYWGKGKAVDLAKGVKAALNAQAAITR</sequence>
<dbReference type="EMBL" id="FNYE01000020">
    <property type="protein sequence ID" value="SEJ84072.1"/>
    <property type="molecule type" value="Genomic_DNA"/>
</dbReference>
<dbReference type="Pfam" id="PF07485">
    <property type="entry name" value="DUF1529"/>
    <property type="match status" value="2"/>
</dbReference>
<keyword evidence="1" id="KW-0732">Signal</keyword>
<organism evidence="2 3">
    <name type="scientific">Paraburkholderia diazotrophica</name>
    <dbReference type="NCBI Taxonomy" id="667676"/>
    <lineage>
        <taxon>Bacteria</taxon>
        <taxon>Pseudomonadati</taxon>
        <taxon>Pseudomonadota</taxon>
        <taxon>Betaproteobacteria</taxon>
        <taxon>Burkholderiales</taxon>
        <taxon>Burkholderiaceae</taxon>
        <taxon>Paraburkholderia</taxon>
    </lineage>
</organism>
<evidence type="ECO:0000313" key="2">
    <source>
        <dbReference type="EMBL" id="SEJ84072.1"/>
    </source>
</evidence>